<evidence type="ECO:0000313" key="3">
    <source>
        <dbReference type="WBParaSite" id="ASIM_0002058601-mRNA-1"/>
    </source>
</evidence>
<dbReference type="EMBL" id="UYRR01038370">
    <property type="protein sequence ID" value="VDK73376.1"/>
    <property type="molecule type" value="Genomic_DNA"/>
</dbReference>
<organism evidence="3">
    <name type="scientific">Anisakis simplex</name>
    <name type="common">Herring worm</name>
    <dbReference type="NCBI Taxonomy" id="6269"/>
    <lineage>
        <taxon>Eukaryota</taxon>
        <taxon>Metazoa</taxon>
        <taxon>Ecdysozoa</taxon>
        <taxon>Nematoda</taxon>
        <taxon>Chromadorea</taxon>
        <taxon>Rhabditida</taxon>
        <taxon>Spirurina</taxon>
        <taxon>Ascaridomorpha</taxon>
        <taxon>Ascaridoidea</taxon>
        <taxon>Anisakidae</taxon>
        <taxon>Anisakis</taxon>
        <taxon>Anisakis simplex complex</taxon>
    </lineage>
</organism>
<name>A0A0M3KHX1_ANISI</name>
<evidence type="ECO:0000313" key="2">
    <source>
        <dbReference type="Proteomes" id="UP000267096"/>
    </source>
</evidence>
<protein>
    <submittedName>
        <fullName evidence="3">Band_3_cyto domain-containing protein</fullName>
    </submittedName>
</protein>
<reference evidence="3" key="1">
    <citation type="submission" date="2017-02" db="UniProtKB">
        <authorList>
            <consortium name="WormBaseParasite"/>
        </authorList>
    </citation>
    <scope>IDENTIFICATION</scope>
</reference>
<gene>
    <name evidence="1" type="ORF">ASIM_LOCUS19969</name>
</gene>
<dbReference type="InterPro" id="IPR016152">
    <property type="entry name" value="PTrfase/Anion_transptr"/>
</dbReference>
<reference evidence="1 2" key="2">
    <citation type="submission" date="2018-11" db="EMBL/GenBank/DDBJ databases">
        <authorList>
            <consortium name="Pathogen Informatics"/>
        </authorList>
    </citation>
    <scope>NUCLEOTIDE SEQUENCE [LARGE SCALE GENOMIC DNA]</scope>
</reference>
<dbReference type="Gene3D" id="3.40.930.10">
    <property type="entry name" value="Mannitol-specific EII, Chain A"/>
    <property type="match status" value="1"/>
</dbReference>
<dbReference type="AlphaFoldDB" id="A0A0M3KHX1"/>
<proteinExistence type="predicted"/>
<dbReference type="SUPFAM" id="SSF55804">
    <property type="entry name" value="Phoshotransferase/anion transport protein"/>
    <property type="match status" value="1"/>
</dbReference>
<sequence>MKKITPGTNAAVVLVGHVNAIEKPVCALVRLDKPKNQYISKYRSAQILMQTKPTNKDAVNEEIRLCE</sequence>
<dbReference type="Proteomes" id="UP000267096">
    <property type="component" value="Unassembled WGS sequence"/>
</dbReference>
<accession>A0A0M3KHX1</accession>
<dbReference type="WBParaSite" id="ASIM_0002058601-mRNA-1">
    <property type="protein sequence ID" value="ASIM_0002058601-mRNA-1"/>
    <property type="gene ID" value="ASIM_0002058601"/>
</dbReference>
<evidence type="ECO:0000313" key="1">
    <source>
        <dbReference type="EMBL" id="VDK73376.1"/>
    </source>
</evidence>
<keyword evidence="2" id="KW-1185">Reference proteome</keyword>